<dbReference type="Pfam" id="PF12714">
    <property type="entry name" value="TILa"/>
    <property type="match status" value="8"/>
</dbReference>
<feature type="domain" description="VWFD" evidence="4">
    <location>
        <begin position="801"/>
        <end position="981"/>
    </location>
</feature>
<dbReference type="InterPro" id="IPR050780">
    <property type="entry name" value="Mucin_vWF_Thrombospondin_sf"/>
</dbReference>
<dbReference type="Pfam" id="PF17517">
    <property type="entry name" value="IgGFc_binding"/>
    <property type="match status" value="1"/>
</dbReference>
<keyword evidence="6" id="KW-1185">Reference proteome</keyword>
<dbReference type="PANTHER" id="PTHR11339:SF373">
    <property type="entry name" value="VWFD DOMAIN-CONTAINING PROTEIN"/>
    <property type="match status" value="1"/>
</dbReference>
<dbReference type="CDD" id="cd19941">
    <property type="entry name" value="TIL"/>
    <property type="match status" value="9"/>
</dbReference>
<feature type="domain" description="VWFD" evidence="4">
    <location>
        <begin position="2085"/>
        <end position="2264"/>
    </location>
</feature>
<dbReference type="InterPro" id="IPR014853">
    <property type="entry name" value="VWF/SSPO/ZAN-like_Cys-rich_dom"/>
</dbReference>
<dbReference type="PROSITE" id="PS51233">
    <property type="entry name" value="VWFD"/>
    <property type="match status" value="8"/>
</dbReference>
<dbReference type="SMART" id="SM00216">
    <property type="entry name" value="VWD"/>
    <property type="match status" value="8"/>
</dbReference>
<dbReference type="Pfam" id="PF08742">
    <property type="entry name" value="C8"/>
    <property type="match status" value="8"/>
</dbReference>
<dbReference type="SMART" id="SM00215">
    <property type="entry name" value="VWC_out"/>
    <property type="match status" value="8"/>
</dbReference>
<comment type="caution">
    <text evidence="5">The sequence shown here is derived from an EMBL/GenBank/DDBJ whole genome shotgun (WGS) entry which is preliminary data.</text>
</comment>
<dbReference type="SMART" id="SM00832">
    <property type="entry name" value="C8"/>
    <property type="match status" value="8"/>
</dbReference>
<dbReference type="Pfam" id="PF01826">
    <property type="entry name" value="TIL"/>
    <property type="match status" value="9"/>
</dbReference>
<evidence type="ECO:0000256" key="3">
    <source>
        <dbReference type="ARBA" id="ARBA00023180"/>
    </source>
</evidence>
<dbReference type="PANTHER" id="PTHR11339">
    <property type="entry name" value="EXTRACELLULAR MATRIX GLYCOPROTEIN RELATED"/>
    <property type="match status" value="1"/>
</dbReference>
<sequence length="3857" mass="424939">MTNYQYGKASPTLSITAQNSPAIVKIEIKALSYNEKVNIERGETKRIVLPANTEIEGDGVLRKTVYISSTADISVVSSNLKEFTGDSSVIFPINQLGRSYVVFTPNTGPSPYKKLVAIINGNYVNTVDIVSISGFLIWKTTKTKTITLSPFEMYQLRSQENLSGTKISSTSPVAVLAGHECSMIIGTCEHVFEQLVPIESLSNEYLVPAMHQSFSKDTAYVVAPEDNTVVSIFSRHRYPKKRKLNSGEVLAVDLSINAKLIQSSKNIMVMYFSSNFPNDEFLTNVIPTSEMSKSWTIHSQDGFDNTVVVVAEAASASTISGSLKWKTFPANEKYVWATKSIGSQKGPITISGDSLMAAYVYGGKLRHGYATTGVCNTVFTSTPPPPDPCETVKCRQQEECRKGVCVPTSIATCQAVGDPHYKTFDGKLFDFQGTCTYVMANNTKPQKGLVPFTILAKNNHRGSKRVAYVRTVSVLVYNHIVVAGSQRGVVEFDGENTYLPLNIDGGKIKVDQRGWNVIISTDFGLEVKYDWNMMLYITAPSSYFQTVGGLCGNYNGDRRDEYIDPKGKVLSSVIEFAKTWKVPDNDLFCNDDCNGQCPSCSLSLQEEYKKDTNCGVMAKTDGPFANCHNTVDPDMYVDNCVYDVCINNGIRNFLCNNIQSYVDACMSAGIKITGKWRTLSNCPLDCPVNMHYDACGTACAASCADRDATDKCTLPCVEGCQCNAGFVRSGEECIPVKKCGCTYKGRYYLAEQTFWGEKQCTEKCVCNSQTGNVECTPTKCKKSQVCDTRNGVKDCYPLSYSTCQGAGDPHYRTFDGKAFDFQGTCTYYLSKLLNTADPSLIPFEVLVKNENRGRNMAVAYTKSVSLTVYGYTIVLSKDDPGKVKVNNLYVNLPFEQDGRFSIFRSGYFGVIKTDFDLTLKFNWESHVSLTLPSTYSSEVGGLCGNWNNNVNDDFLTPDKTLASTPTIFGTSWKVKDDPGCSDGCQGKVCPKCDVMERNKDAFTRPCSKITDKQGPFKGCHTKVNPNQFYEDCVYDMCMYGGHSSALCSALTAYTAACQDALGKVESWRTNSFCPASCTDNSHYEVCATGCSQTCHGLTEPKACEGTPCIESCICDEGFVLSNGECVAMEQCGCSYEGRYYQLGQEFFPQDKCQQRCECKENGRVQCNDAFTCKPNEKCQVLNGVQGCFPESKAVCSVSGFGLYQSFDGKSFTVEGDCEYRLAETALDKDKDMSSFSVLVKQQSSSEIVFTRRVEIQIEQSTITLLPGRIWEVQVNNVKTNLPVTVDEGLAQVYQSGVNIVVETDFGLKLTYDTVSMAKIEIPSTFKNAVKGLCGNYNGNSADDFLLPGGVQTSSVVDFAEAWVSPSDKMMCQTICGPKCLNPDKDKQTEAETSCSMLIAEKGPFSSCYEKIPPQKFFDECVKDVAAQPKDKTVHCRHIQRYVASCQEIGTSVKIWRNNTFCPLTCFKNSHYELCADTCSSTCASLTKSQKCPMCQEGCQCDDGFLFDGGECKTLDSCGCHVDGKFYKSGETVILGECEEKCLCKAGVFSCESLECNEDQICGKKDGALGCYNKATYCPVNMHYDACGTACAPSCADRNGPDECTLPCVEGCLCNDGFVRSGDECISVKKCGCTYKGRYYLAEQAFWGEKQCTEKCVCNSQTGNVECTPTKCKNPLVCGTRNGVKDCYPLSYSTCQGAGDPHYRTFDGKTFDFQGTCTYYLSKLLNTADPSLIPFEVLVKNENRGRNMAVSYTKSVSLTVYGYTIVLSKESPRKVKVNNLYVNLPFELEDGRLSIFYSGYFGVIKTDFDLTLKFNWESHVSLTLPSTYSSEVGGLCGNWNNNVNDDFLTPNMTLASTSTIFGTSWKVKDDPGCSDECQGKACPKCDTAERNQVTFTKPCSMITDKQGPFKGCHTKVNPNQFYEDCVYDMCMYGGHSSALCSALTAYTAACQDALGKVESWRTNSFCPTTCKAHSHYEVCATGCPQTCRGLTEPTSCKGTPCVEGCTCDKGFVLSDGECVAAQQCGCTYKGQYYQLGQEFFPQDKCQQSCECKENGRVQCNDAFTCKPNEKCQVLNGVQGCFPESKAVCSVSGFGLYQSFDGKSFTVEGDCEYRLAETALDKDKDMSSFSVLVKQQSSSEIVFTRRVEIQIKQSTITLLPGHIWEVQVDNVKTNLPVTVDEGLAQVYQSGVNIVVETDFGLKLTYDTVSMAKIEIPSTFKNAVKGLCGNYNGNSADDFLLPGGIQTSSVVDFAEAWVSPSDKMICQTICGSKCLNPDKDKQTEAETSCSMLIAEKGPFSSCYEKIPPQKFFDECVKDVAAQPNDKTVHCRHIQRYVASCQEIGTSVNIWRNNTFCPLTCFKNSHYELCADTCSSTCASLTKSQKCPMCQEGCQCDDGFLFDGAECKTLDSCGCHVDGKFYKSGETVILGKCEEKCLCKAGVFSCEPLKCNEDQICGKKDGALGCYNKETYCPVNMHYDACGTACAPSCVDRNGPFKCTLPCVEGCLCNDGFVRSVDECIPVKKCGCTYKGRYYLAEQTFWGEKQCTEKCVCNSQTGNVECTPTKCKKSQVCDTRNGVKYCYPLSYSTCQGAGDPHYRTFDGKAFDFQGTCTYYLSKLLNTADPSLIPFEVLVKNENRGRNMAVSYTKSVSLTVYGYTIVLSKESPRKVKVNNLYVNLPFELEDGRLSIFYSGYFGVVKTDFDLTLKFNWESHVSLTLPSTYSSEVGGLCGNWNNNVNDDFLSPNMTLASTSTIFGTSWKVKEDPGCSDGCQGKACPKCDAAERNQVTFTKPCSMITDKQGPFKGCHTKVNPNQFYEDCVYDMCMYGGHSSALCSALTAYTAACQDALGKVESWRTNSFCPTTCKAHSHYEVCATGCPQTCHGLTEPKACEGTPCVEGCTCDKGFVLSDGECVAAQQCGCTYKGQYYQLGQEFFPQDKCQQRCECKENGRVQCNDGFTCKPNEKCQVLNGVQGCFPESKAVCSVSGFGLYQSFDGKSFTVKGDCEYRLAETALDKDKDLSSFSVLVKQQSSSEIVLTRRVEIQIKQSTITLLPGRIWEVQVDNVKTNLPVTVDEGLAQVYQSGVNIVVETDFGLKLTYDTVSMAKIEIPSTFKNAVKGLCGNYNGNSADDFVLPDGIQTSSVEYFAEAWVSPSDKMMCQTICGSKCLNPDKDKQTEAETSCSMLIAEKGPFSSCYENIPPQKFFDECVKDVAAQPNDKTVHCRHIQRYVASCQEIGTSVNIWRNNTFCPLECSVNSHYELCADTCSSTCASLTNLQKCPPCQEGCQCDDGFLFDGGECKTLKDCGCNVDGKFYKSGETVIQGQCKEKCLCKAGVFSCEPLNCDADQICDKKEGVTGCYKKDLCSNYKCREQEYCTVKDNKALCVAKSKASCIAKGDPHYKTFDGNHFSFQGTCSYTLVKTSGKDQTLTPFSIVNKNEMQKGRRGSYVKSATVTVRGHDITFIQGNRNHVTIDGTVSNLPVNLNSEGINITQSGTTGVLQTDFGLEVMFNWADTLMVTLSSSYYNNIVGMCGTYSNDLQDDYVTPSGNSMTDITEWAKSWSVPESNSNCWHFPPCSDDKKLLYSGQSYCGLLENVTGPFAQCHDIISKRRFAADCLFQMCLSDGSQDAFCRAFNNYVSSCALVKADVSPNWKQLANCCLNVCRGDLITNVSLSTELQSEVLLPCSFESDLLKPNRTNESCVVRTHLNTDFVEISLDGEAKFWNNRRGRIETFPKLPESELLDFSIRIRNVQQSDLGVYHCKLFRETNCFLAYKIIDLHKGQAVEEVTYTSVIHKSHNSHESNGSFVKLWQYICDPLLKVTPSYILSVSLVLVHDNNIDGSTEDSVHVISDIVLYSTVKKGH</sequence>
<organism evidence="5 6">
    <name type="scientific">Anabarilius grahami</name>
    <name type="common">Kanglang fish</name>
    <name type="synonym">Barilius grahami</name>
    <dbReference type="NCBI Taxonomy" id="495550"/>
    <lineage>
        <taxon>Eukaryota</taxon>
        <taxon>Metazoa</taxon>
        <taxon>Chordata</taxon>
        <taxon>Craniata</taxon>
        <taxon>Vertebrata</taxon>
        <taxon>Euteleostomi</taxon>
        <taxon>Actinopterygii</taxon>
        <taxon>Neopterygii</taxon>
        <taxon>Teleostei</taxon>
        <taxon>Ostariophysi</taxon>
        <taxon>Cypriniformes</taxon>
        <taxon>Xenocyprididae</taxon>
        <taxon>Xenocypridinae</taxon>
        <taxon>Xenocypridinae incertae sedis</taxon>
        <taxon>Anabarilius</taxon>
    </lineage>
</organism>
<dbReference type="InterPro" id="IPR025615">
    <property type="entry name" value="TILa_dom"/>
</dbReference>
<dbReference type="InterPro" id="IPR013783">
    <property type="entry name" value="Ig-like_fold"/>
</dbReference>
<feature type="domain" description="VWFD" evidence="4">
    <location>
        <begin position="2584"/>
        <end position="2765"/>
    </location>
</feature>
<dbReference type="InterPro" id="IPR001846">
    <property type="entry name" value="VWF_type-D"/>
</dbReference>
<dbReference type="SUPFAM" id="SSF57567">
    <property type="entry name" value="Serine protease inhibitors"/>
    <property type="match status" value="9"/>
</dbReference>
<accession>A0A3N0YYR3</accession>
<keyword evidence="1" id="KW-0677">Repeat</keyword>
<feature type="domain" description="VWFD" evidence="4">
    <location>
        <begin position="411"/>
        <end position="590"/>
    </location>
</feature>
<dbReference type="InterPro" id="IPR036084">
    <property type="entry name" value="Ser_inhib-like_sf"/>
</dbReference>
<dbReference type="GO" id="GO:0005615">
    <property type="term" value="C:extracellular space"/>
    <property type="evidence" value="ECO:0007669"/>
    <property type="project" value="TreeGrafter"/>
</dbReference>
<name>A0A3N0YYR3_ANAGA</name>
<gene>
    <name evidence="5" type="ORF">DPX16_22522</name>
</gene>
<evidence type="ECO:0000256" key="2">
    <source>
        <dbReference type="ARBA" id="ARBA00023157"/>
    </source>
</evidence>
<dbReference type="GO" id="GO:0031012">
    <property type="term" value="C:extracellular matrix"/>
    <property type="evidence" value="ECO:0007669"/>
    <property type="project" value="TreeGrafter"/>
</dbReference>
<keyword evidence="2" id="KW-1015">Disulfide bond</keyword>
<evidence type="ECO:0000259" key="4">
    <source>
        <dbReference type="PROSITE" id="PS51233"/>
    </source>
</evidence>
<keyword evidence="3" id="KW-0325">Glycoprotein</keyword>
<dbReference type="EMBL" id="RJVU01018862">
    <property type="protein sequence ID" value="ROL51426.1"/>
    <property type="molecule type" value="Genomic_DNA"/>
</dbReference>
<feature type="domain" description="VWFD" evidence="4">
    <location>
        <begin position="2977"/>
        <end position="3156"/>
    </location>
</feature>
<dbReference type="FunFam" id="2.10.25.10:FF:000055">
    <property type="entry name" value="alpha-tectorin isoform X1"/>
    <property type="match status" value="5"/>
</dbReference>
<evidence type="ECO:0000256" key="1">
    <source>
        <dbReference type="ARBA" id="ARBA00022737"/>
    </source>
</evidence>
<dbReference type="InterPro" id="IPR001007">
    <property type="entry name" value="VWF_dom"/>
</dbReference>
<dbReference type="Gene3D" id="2.60.40.10">
    <property type="entry name" value="Immunoglobulins"/>
    <property type="match status" value="1"/>
</dbReference>
<dbReference type="InterPro" id="IPR002919">
    <property type="entry name" value="TIL_dom"/>
</dbReference>
<protein>
    <submittedName>
        <fullName evidence="5">IgGFc-binding protein</fullName>
    </submittedName>
</protein>
<feature type="domain" description="VWFD" evidence="4">
    <location>
        <begin position="3386"/>
        <end position="3566"/>
    </location>
</feature>
<dbReference type="SMART" id="SM00214">
    <property type="entry name" value="VWC"/>
    <property type="match status" value="9"/>
</dbReference>
<reference evidence="5 6" key="1">
    <citation type="submission" date="2018-10" db="EMBL/GenBank/DDBJ databases">
        <title>Genome assembly for a Yunnan-Guizhou Plateau 3E fish, Anabarilius grahami (Regan), and its evolutionary and genetic applications.</title>
        <authorList>
            <person name="Jiang W."/>
        </authorList>
    </citation>
    <scope>NUCLEOTIDE SEQUENCE [LARGE SCALE GENOMIC DNA]</scope>
    <source>
        <strain evidence="5">AG-KIZ</strain>
        <tissue evidence="5">Muscle</tissue>
    </source>
</reference>
<feature type="domain" description="VWFD" evidence="4">
    <location>
        <begin position="1692"/>
        <end position="1873"/>
    </location>
</feature>
<evidence type="ECO:0000313" key="6">
    <source>
        <dbReference type="Proteomes" id="UP000281406"/>
    </source>
</evidence>
<dbReference type="OrthoDB" id="6236007at2759"/>
<proteinExistence type="predicted"/>
<evidence type="ECO:0000313" key="5">
    <source>
        <dbReference type="EMBL" id="ROL51426.1"/>
    </source>
</evidence>
<dbReference type="InterPro" id="IPR035234">
    <property type="entry name" value="IgGFc-bd_N"/>
</dbReference>
<feature type="domain" description="VWFD" evidence="4">
    <location>
        <begin position="1193"/>
        <end position="1372"/>
    </location>
</feature>
<dbReference type="Pfam" id="PF00094">
    <property type="entry name" value="VWD"/>
    <property type="match status" value="8"/>
</dbReference>
<dbReference type="Proteomes" id="UP000281406">
    <property type="component" value="Unassembled WGS sequence"/>
</dbReference>
<dbReference type="Gene3D" id="2.10.25.10">
    <property type="entry name" value="Laminin"/>
    <property type="match status" value="9"/>
</dbReference>